<evidence type="ECO:0000313" key="10">
    <source>
        <dbReference type="Proteomes" id="UP000774000"/>
    </source>
</evidence>
<evidence type="ECO:0000313" key="9">
    <source>
        <dbReference type="EMBL" id="MBM7556448.1"/>
    </source>
</evidence>
<dbReference type="RefSeq" id="WP_204701223.1">
    <property type="nucleotide sequence ID" value="NZ_JAFBDQ010000005.1"/>
</dbReference>
<evidence type="ECO:0000256" key="3">
    <source>
        <dbReference type="ARBA" id="ARBA00015991"/>
    </source>
</evidence>
<dbReference type="PROSITE" id="PS51160">
    <property type="entry name" value="ACYLPHOSPHATASE_3"/>
    <property type="match status" value="1"/>
</dbReference>
<dbReference type="InterPro" id="IPR020456">
    <property type="entry name" value="Acylphosphatase"/>
</dbReference>
<dbReference type="GO" id="GO:0003998">
    <property type="term" value="F:acylphosphatase activity"/>
    <property type="evidence" value="ECO:0007669"/>
    <property type="project" value="UniProtKB-EC"/>
</dbReference>
<evidence type="ECO:0000256" key="6">
    <source>
        <dbReference type="RuleBase" id="RU000553"/>
    </source>
</evidence>
<protein>
    <recommendedName>
        <fullName evidence="3 5">Acylphosphatase</fullName>
        <ecNumber evidence="2 5">3.6.1.7</ecNumber>
    </recommendedName>
</protein>
<evidence type="ECO:0000256" key="4">
    <source>
        <dbReference type="ARBA" id="ARBA00047645"/>
    </source>
</evidence>
<comment type="similarity">
    <text evidence="1 7">Belongs to the acylphosphatase family.</text>
</comment>
<evidence type="ECO:0000256" key="5">
    <source>
        <dbReference type="PROSITE-ProRule" id="PRU00520"/>
    </source>
</evidence>
<evidence type="ECO:0000256" key="2">
    <source>
        <dbReference type="ARBA" id="ARBA00012150"/>
    </source>
</evidence>
<evidence type="ECO:0000256" key="7">
    <source>
        <dbReference type="RuleBase" id="RU004168"/>
    </source>
</evidence>
<feature type="active site" evidence="5">
    <location>
        <position position="21"/>
    </location>
</feature>
<dbReference type="EC" id="3.6.1.7" evidence="2 5"/>
<gene>
    <name evidence="9" type="ORF">JOC47_001291</name>
</gene>
<proteinExistence type="inferred from homology"/>
<dbReference type="InterPro" id="IPR001792">
    <property type="entry name" value="Acylphosphatase-like_dom"/>
</dbReference>
<dbReference type="PANTHER" id="PTHR47268:SF4">
    <property type="entry name" value="ACYLPHOSPHATASE"/>
    <property type="match status" value="1"/>
</dbReference>
<accession>A0A939BP80</accession>
<dbReference type="PROSITE" id="PS00151">
    <property type="entry name" value="ACYLPHOSPHATASE_2"/>
    <property type="match status" value="1"/>
</dbReference>
<evidence type="ECO:0000256" key="1">
    <source>
        <dbReference type="ARBA" id="ARBA00005614"/>
    </source>
</evidence>
<comment type="caution">
    <text evidence="9">The sequence shown here is derived from an EMBL/GenBank/DDBJ whole genome shotgun (WGS) entry which is preliminary data.</text>
</comment>
<feature type="domain" description="Acylphosphatase-like" evidence="8">
    <location>
        <begin position="6"/>
        <end position="93"/>
    </location>
</feature>
<dbReference type="EMBL" id="JAFBDQ010000005">
    <property type="protein sequence ID" value="MBM7556448.1"/>
    <property type="molecule type" value="Genomic_DNA"/>
</dbReference>
<dbReference type="InterPro" id="IPR017968">
    <property type="entry name" value="Acylphosphatase_CS"/>
</dbReference>
<dbReference type="Pfam" id="PF00708">
    <property type="entry name" value="Acylphosphatase"/>
    <property type="match status" value="1"/>
</dbReference>
<dbReference type="Proteomes" id="UP000774000">
    <property type="component" value="Unassembled WGS sequence"/>
</dbReference>
<dbReference type="Gene3D" id="3.30.70.100">
    <property type="match status" value="1"/>
</dbReference>
<keyword evidence="5 6" id="KW-0378">Hydrolase</keyword>
<dbReference type="PANTHER" id="PTHR47268">
    <property type="entry name" value="ACYLPHOSPHATASE"/>
    <property type="match status" value="1"/>
</dbReference>
<evidence type="ECO:0000259" key="8">
    <source>
        <dbReference type="PROSITE" id="PS51160"/>
    </source>
</evidence>
<sequence length="93" mass="10381">MAGKIRKHVYISGRVQGVGFRAFTTRTAHSLGVAGWVKNLADGRVEAIFSGSQEQVDKILEEVKEGPSFANVEDIEIIDENYKGQYDGFEVRY</sequence>
<dbReference type="InterPro" id="IPR036046">
    <property type="entry name" value="Acylphosphatase-like_dom_sf"/>
</dbReference>
<comment type="catalytic activity">
    <reaction evidence="4 5 6">
        <text>an acyl phosphate + H2O = a carboxylate + phosphate + H(+)</text>
        <dbReference type="Rhea" id="RHEA:14965"/>
        <dbReference type="ChEBI" id="CHEBI:15377"/>
        <dbReference type="ChEBI" id="CHEBI:15378"/>
        <dbReference type="ChEBI" id="CHEBI:29067"/>
        <dbReference type="ChEBI" id="CHEBI:43474"/>
        <dbReference type="ChEBI" id="CHEBI:59918"/>
        <dbReference type="EC" id="3.6.1.7"/>
    </reaction>
</comment>
<dbReference type="AlphaFoldDB" id="A0A939BP80"/>
<organism evidence="9 10">
    <name type="scientific">Halanaerobacter jeridensis</name>
    <dbReference type="NCBI Taxonomy" id="706427"/>
    <lineage>
        <taxon>Bacteria</taxon>
        <taxon>Bacillati</taxon>
        <taxon>Bacillota</taxon>
        <taxon>Clostridia</taxon>
        <taxon>Halanaerobiales</taxon>
        <taxon>Halobacteroidaceae</taxon>
        <taxon>Halanaerobacter</taxon>
    </lineage>
</organism>
<keyword evidence="10" id="KW-1185">Reference proteome</keyword>
<name>A0A939BP80_9FIRM</name>
<dbReference type="SUPFAM" id="SSF54975">
    <property type="entry name" value="Acylphosphatase/BLUF domain-like"/>
    <property type="match status" value="1"/>
</dbReference>
<feature type="active site" evidence="5">
    <location>
        <position position="39"/>
    </location>
</feature>
<dbReference type="PRINTS" id="PR00112">
    <property type="entry name" value="ACYLPHPHTASE"/>
</dbReference>
<reference evidence="9" key="1">
    <citation type="submission" date="2021-01" db="EMBL/GenBank/DDBJ databases">
        <title>Genomic Encyclopedia of Type Strains, Phase IV (KMG-IV): sequencing the most valuable type-strain genomes for metagenomic binning, comparative biology and taxonomic classification.</title>
        <authorList>
            <person name="Goeker M."/>
        </authorList>
    </citation>
    <scope>NUCLEOTIDE SEQUENCE</scope>
    <source>
        <strain evidence="9">DSM 23230</strain>
    </source>
</reference>
<dbReference type="PROSITE" id="PS00150">
    <property type="entry name" value="ACYLPHOSPHATASE_1"/>
    <property type="match status" value="1"/>
</dbReference>